<sequence length="356" mass="37052">MHLDSTESARRAPQVLTTVLLLSLITVVGLMWAKWWPYSLKLDGLLADRSWPGSSLLMDAGQGGSAPSLHGGWNFTVSYAEAVWKALVVALVVAAAVDALMPRRRFIAALNRRGQFGGSLLGGLASVPCMMCTCCTAPIAGTLRRSGAPTSSVLAYWLGNPTLNPAVLAFLAIVAPWQWFATRLVVGVLLVFGVTVLIGRVMSGRGTASADVVPQTEMDEGLRAAPRRFVRSLARLALTLVPEYAVVVFAVGALRGWLFPFDGTATHWGILTVLVAAVLGTLVVLPTAGEIPILLGLAAAGAGAGVLGVLLITLPAISLPSMVMVVRDLSWRVTATAGGAVAAAGLVAGVVLWGLT</sequence>
<dbReference type="Proteomes" id="UP000295578">
    <property type="component" value="Unassembled WGS sequence"/>
</dbReference>
<gene>
    <name evidence="8" type="ORF">E1293_00240</name>
</gene>
<dbReference type="Pfam" id="PF03773">
    <property type="entry name" value="ArsP_1"/>
    <property type="match status" value="1"/>
</dbReference>
<feature type="transmembrane region" description="Helical" evidence="7">
    <location>
        <begin position="329"/>
        <end position="355"/>
    </location>
</feature>
<evidence type="ECO:0000256" key="2">
    <source>
        <dbReference type="ARBA" id="ARBA00006386"/>
    </source>
</evidence>
<dbReference type="PANTHER" id="PTHR43299:SF1">
    <property type="entry name" value="UPF0718 PROTEIN YRAQ"/>
    <property type="match status" value="1"/>
</dbReference>
<evidence type="ECO:0000256" key="6">
    <source>
        <dbReference type="ARBA" id="ARBA00023136"/>
    </source>
</evidence>
<dbReference type="PANTHER" id="PTHR43299">
    <property type="entry name" value="UPF0718 PROTEIN YRAQ"/>
    <property type="match status" value="1"/>
</dbReference>
<evidence type="ECO:0000256" key="3">
    <source>
        <dbReference type="ARBA" id="ARBA00022475"/>
    </source>
</evidence>
<dbReference type="OrthoDB" id="8771795at2"/>
<evidence type="ECO:0000313" key="8">
    <source>
        <dbReference type="EMBL" id="TDD92937.1"/>
    </source>
</evidence>
<keyword evidence="6 7" id="KW-0472">Membrane</keyword>
<dbReference type="AlphaFoldDB" id="A0A4V2YYE9"/>
<keyword evidence="3" id="KW-1003">Cell membrane</keyword>
<feature type="transmembrane region" description="Helical" evidence="7">
    <location>
        <begin position="153"/>
        <end position="174"/>
    </location>
</feature>
<evidence type="ECO:0000256" key="7">
    <source>
        <dbReference type="SAM" id="Phobius"/>
    </source>
</evidence>
<comment type="subcellular location">
    <subcellularLocation>
        <location evidence="1">Cell membrane</location>
        <topology evidence="1">Multi-pass membrane protein</topology>
    </subcellularLocation>
</comment>
<feature type="transmembrane region" description="Helical" evidence="7">
    <location>
        <begin position="180"/>
        <end position="199"/>
    </location>
</feature>
<feature type="transmembrane region" description="Helical" evidence="7">
    <location>
        <begin position="292"/>
        <end position="317"/>
    </location>
</feature>
<feature type="transmembrane region" description="Helical" evidence="7">
    <location>
        <begin position="82"/>
        <end position="101"/>
    </location>
</feature>
<dbReference type="EMBL" id="SMKY01000001">
    <property type="protein sequence ID" value="TDD92937.1"/>
    <property type="molecule type" value="Genomic_DNA"/>
</dbReference>
<evidence type="ECO:0000256" key="5">
    <source>
        <dbReference type="ARBA" id="ARBA00022989"/>
    </source>
</evidence>
<proteinExistence type="inferred from homology"/>
<keyword evidence="9" id="KW-1185">Reference proteome</keyword>
<keyword evidence="4 7" id="KW-0812">Transmembrane</keyword>
<accession>A0A4V2YYE9</accession>
<dbReference type="InterPro" id="IPR005524">
    <property type="entry name" value="DUF318"/>
</dbReference>
<reference evidence="8 9" key="1">
    <citation type="submission" date="2019-03" db="EMBL/GenBank/DDBJ databases">
        <title>Draft genome sequences of novel Actinobacteria.</title>
        <authorList>
            <person name="Sahin N."/>
            <person name="Ay H."/>
            <person name="Saygin H."/>
        </authorList>
    </citation>
    <scope>NUCLEOTIDE SEQUENCE [LARGE SCALE GENOMIC DNA]</scope>
    <source>
        <strain evidence="8 9">DSM 45941</strain>
    </source>
</reference>
<comment type="similarity">
    <text evidence="2">Belongs to the UPF0718 family.</text>
</comment>
<evidence type="ECO:0000313" key="9">
    <source>
        <dbReference type="Proteomes" id="UP000295578"/>
    </source>
</evidence>
<name>A0A4V2YYE9_9ACTN</name>
<feature type="transmembrane region" description="Helical" evidence="7">
    <location>
        <begin position="236"/>
        <end position="259"/>
    </location>
</feature>
<feature type="transmembrane region" description="Helical" evidence="7">
    <location>
        <begin position="12"/>
        <end position="33"/>
    </location>
</feature>
<keyword evidence="5 7" id="KW-1133">Transmembrane helix</keyword>
<evidence type="ECO:0000256" key="4">
    <source>
        <dbReference type="ARBA" id="ARBA00022692"/>
    </source>
</evidence>
<evidence type="ECO:0000256" key="1">
    <source>
        <dbReference type="ARBA" id="ARBA00004651"/>
    </source>
</evidence>
<feature type="transmembrane region" description="Helical" evidence="7">
    <location>
        <begin position="265"/>
        <end position="285"/>
    </location>
</feature>
<organism evidence="8 9">
    <name type="scientific">Actinomadura darangshiensis</name>
    <dbReference type="NCBI Taxonomy" id="705336"/>
    <lineage>
        <taxon>Bacteria</taxon>
        <taxon>Bacillati</taxon>
        <taxon>Actinomycetota</taxon>
        <taxon>Actinomycetes</taxon>
        <taxon>Streptosporangiales</taxon>
        <taxon>Thermomonosporaceae</taxon>
        <taxon>Actinomadura</taxon>
    </lineage>
</organism>
<protein>
    <submittedName>
        <fullName evidence="8">Permease</fullName>
    </submittedName>
</protein>
<dbReference type="GO" id="GO:0005886">
    <property type="term" value="C:plasma membrane"/>
    <property type="evidence" value="ECO:0007669"/>
    <property type="project" value="UniProtKB-SubCell"/>
</dbReference>
<comment type="caution">
    <text evidence="8">The sequence shown here is derived from an EMBL/GenBank/DDBJ whole genome shotgun (WGS) entry which is preliminary data.</text>
</comment>